<name>A0A1B6FNW6_9HEMI</name>
<feature type="region of interest" description="Disordered" evidence="2">
    <location>
        <begin position="359"/>
        <end position="446"/>
    </location>
</feature>
<feature type="non-terminal residue" evidence="3">
    <location>
        <position position="1"/>
    </location>
</feature>
<evidence type="ECO:0000313" key="3">
    <source>
        <dbReference type="EMBL" id="JAS51905.1"/>
    </source>
</evidence>
<feature type="coiled-coil region" evidence="1">
    <location>
        <begin position="249"/>
        <end position="276"/>
    </location>
</feature>
<feature type="compositionally biased region" description="Polar residues" evidence="2">
    <location>
        <begin position="316"/>
        <end position="333"/>
    </location>
</feature>
<feature type="compositionally biased region" description="Polar residues" evidence="2">
    <location>
        <begin position="576"/>
        <end position="589"/>
    </location>
</feature>
<gene>
    <name evidence="3" type="ORF">g.29255</name>
</gene>
<feature type="region of interest" description="Disordered" evidence="2">
    <location>
        <begin position="539"/>
        <end position="622"/>
    </location>
</feature>
<feature type="region of interest" description="Disordered" evidence="2">
    <location>
        <begin position="311"/>
        <end position="334"/>
    </location>
</feature>
<sequence>HYHYIYIITYIFRKFILTKVELKIQFKISKYSYSRYFITKQKPLKASNECSAPAIVPQVLQEVPSNLVASQPSSTRFLISDENEKLAKRNVNIDYQNQKKTNVTETVVTDLNQEDNCSSSPKECCCDYVVCSCHSSPPVFFRRRCLSETRLSSEGSLKLGINHPPKTKTRSRSCSPRSVRALNYRDVGNLFESNQRNFVTVTHHSSPPKSKEDFATFIDLKKKDCSTKSNYSKEIKEKIEERGKKALKREHLKKDFQQLLHDLRNLTRRKQILKSRIKTKARIYQRERDVLARNENKQKKLADAFETLLHTEKSKQSQISGSLHETTSKTTNDFPAPTLNLALCQQDDMSQLPVIPEDSCVETEKLPHRTSPKSGSRGTSSRSPSPTHSTNQSYHVNSLVSVRTEPSGNIHVIVKPPTKGTKHKKKCKKSETPPTDSSTSSYYDPPNQLTASELELIENLKLMFKKTDLKKDLRKYIEKLLTMRRESIDCLDIQESPASQPLNTKQKIENSLAEVSDLSDHLANKLDELADIYNQCKRQTQPSTPISDQYRQLPSPECPRSSCKPSRCSRICPSEKTYSSTPTPKPNTLTKRRVLPCPKTSSSSRPHKNFESETHPENPGGFQTPFGLSSNLLPRTSEQTPAFTCPRGEDRHVAFEKSALGAGFIKSSGKHPQRRIHSKPFTSVYIRRSESRDKVSNPEQSLSHEQTVLDLYSTPAQQRPKQQLAQDHHSTPLTHQKNDSMNPYLLNHFFDV</sequence>
<evidence type="ECO:0000256" key="2">
    <source>
        <dbReference type="SAM" id="MobiDB-lite"/>
    </source>
</evidence>
<feature type="compositionally biased region" description="Polar residues" evidence="2">
    <location>
        <begin position="539"/>
        <end position="552"/>
    </location>
</feature>
<feature type="compositionally biased region" description="Low complexity" evidence="2">
    <location>
        <begin position="554"/>
        <end position="574"/>
    </location>
</feature>
<feature type="compositionally biased region" description="Polar residues" evidence="2">
    <location>
        <begin position="391"/>
        <end position="407"/>
    </location>
</feature>
<keyword evidence="1" id="KW-0175">Coiled coil</keyword>
<organism evidence="3">
    <name type="scientific">Cuerna arida</name>
    <dbReference type="NCBI Taxonomy" id="1464854"/>
    <lineage>
        <taxon>Eukaryota</taxon>
        <taxon>Metazoa</taxon>
        <taxon>Ecdysozoa</taxon>
        <taxon>Arthropoda</taxon>
        <taxon>Hexapoda</taxon>
        <taxon>Insecta</taxon>
        <taxon>Pterygota</taxon>
        <taxon>Neoptera</taxon>
        <taxon>Paraneoptera</taxon>
        <taxon>Hemiptera</taxon>
        <taxon>Auchenorrhyncha</taxon>
        <taxon>Membracoidea</taxon>
        <taxon>Cicadellidae</taxon>
        <taxon>Cicadellinae</taxon>
        <taxon>Proconiini</taxon>
        <taxon>Cuerna</taxon>
    </lineage>
</organism>
<feature type="non-terminal residue" evidence="3">
    <location>
        <position position="752"/>
    </location>
</feature>
<feature type="compositionally biased region" description="Low complexity" evidence="2">
    <location>
        <begin position="372"/>
        <end position="390"/>
    </location>
</feature>
<evidence type="ECO:0000256" key="1">
    <source>
        <dbReference type="SAM" id="Coils"/>
    </source>
</evidence>
<feature type="compositionally biased region" description="Low complexity" evidence="2">
    <location>
        <begin position="432"/>
        <end position="446"/>
    </location>
</feature>
<proteinExistence type="predicted"/>
<feature type="region of interest" description="Disordered" evidence="2">
    <location>
        <begin position="716"/>
        <end position="740"/>
    </location>
</feature>
<accession>A0A1B6FNW6</accession>
<protein>
    <submittedName>
        <fullName evidence="3">Uncharacterized protein</fullName>
    </submittedName>
</protein>
<dbReference type="AlphaFoldDB" id="A0A1B6FNW6"/>
<dbReference type="EMBL" id="GECZ01017864">
    <property type="protein sequence ID" value="JAS51905.1"/>
    <property type="molecule type" value="Transcribed_RNA"/>
</dbReference>
<reference evidence="3" key="1">
    <citation type="submission" date="2015-11" db="EMBL/GenBank/DDBJ databases">
        <title>De novo transcriptome assembly of four potential Pierce s Disease insect vectors from Arizona vineyards.</title>
        <authorList>
            <person name="Tassone E.E."/>
        </authorList>
    </citation>
    <scope>NUCLEOTIDE SEQUENCE</scope>
</reference>